<dbReference type="Proteomes" id="UP000255165">
    <property type="component" value="Unassembled WGS sequence"/>
</dbReference>
<dbReference type="RefSeq" id="WP_115214742.1">
    <property type="nucleotide sequence ID" value="NZ_QKWJ01000052.1"/>
</dbReference>
<dbReference type="InterPro" id="IPR058163">
    <property type="entry name" value="LysR-type_TF_proteobact-type"/>
</dbReference>
<sequence>MDKLSAMRAFVRVVECGSFTKAAEALGWPKPTVSRWVQWLESELKVVLLNRTARRVVVTPYGAAYFERATRILAEVDELEAGLSSERAMLSGQLRVDVGSSVAQTILVSAMPDFFSRYPGIDIKLGVSDRPVDLVSENIDCVLRAGNLRDESLVARQLGQFRWIFCASPEYLRRHGVPNHPKDLESGSHRVVNYFLHRTGRIYPFVLSRDEERVEVQGSHSLATNDVMTTLEAGVQGLGVIRTTTATAGRHLKSGALQQVLTDWSTDTVPIYMVYPSHRHMNARLRVFIDWVAELFAPYDAHQAPAVVQRVHDDSMIGVTEVADVAIPAGTGGGKCEDKPS</sequence>
<dbReference type="PANTHER" id="PTHR30537:SF17">
    <property type="entry name" value="LYSR-FAMILY REGULATORY PROTEIN"/>
    <property type="match status" value="1"/>
</dbReference>
<evidence type="ECO:0000313" key="6">
    <source>
        <dbReference type="EMBL" id="RDK06925.1"/>
    </source>
</evidence>
<dbReference type="Gene3D" id="1.10.10.10">
    <property type="entry name" value="Winged helix-like DNA-binding domain superfamily/Winged helix DNA-binding domain"/>
    <property type="match status" value="1"/>
</dbReference>
<dbReference type="InterPro" id="IPR000847">
    <property type="entry name" value="LysR_HTH_N"/>
</dbReference>
<organism evidence="6 7">
    <name type="scientific">Cupriavidus lacunae</name>
    <dbReference type="NCBI Taxonomy" id="2666307"/>
    <lineage>
        <taxon>Bacteria</taxon>
        <taxon>Pseudomonadati</taxon>
        <taxon>Pseudomonadota</taxon>
        <taxon>Betaproteobacteria</taxon>
        <taxon>Burkholderiales</taxon>
        <taxon>Burkholderiaceae</taxon>
        <taxon>Cupriavidus</taxon>
    </lineage>
</organism>
<keyword evidence="7" id="KW-1185">Reference proteome</keyword>
<evidence type="ECO:0000256" key="2">
    <source>
        <dbReference type="ARBA" id="ARBA00023015"/>
    </source>
</evidence>
<dbReference type="AlphaFoldDB" id="A0A370NMU3"/>
<dbReference type="Pfam" id="PF03466">
    <property type="entry name" value="LysR_substrate"/>
    <property type="match status" value="1"/>
</dbReference>
<accession>A0A370NMU3</accession>
<protein>
    <submittedName>
        <fullName evidence="6">LysR family transcriptional regulator</fullName>
    </submittedName>
</protein>
<dbReference type="InterPro" id="IPR036390">
    <property type="entry name" value="WH_DNA-bd_sf"/>
</dbReference>
<dbReference type="Gene3D" id="3.40.190.10">
    <property type="entry name" value="Periplasmic binding protein-like II"/>
    <property type="match status" value="2"/>
</dbReference>
<dbReference type="GO" id="GO:0006351">
    <property type="term" value="P:DNA-templated transcription"/>
    <property type="evidence" value="ECO:0007669"/>
    <property type="project" value="TreeGrafter"/>
</dbReference>
<dbReference type="CDD" id="cd08472">
    <property type="entry name" value="PBP2_CrgA_like_3"/>
    <property type="match status" value="1"/>
</dbReference>
<proteinExistence type="inferred from homology"/>
<dbReference type="Pfam" id="PF00126">
    <property type="entry name" value="HTH_1"/>
    <property type="match status" value="1"/>
</dbReference>
<name>A0A370NMU3_9BURK</name>
<dbReference type="EMBL" id="QKWJ01000052">
    <property type="protein sequence ID" value="RDK06925.1"/>
    <property type="molecule type" value="Genomic_DNA"/>
</dbReference>
<evidence type="ECO:0000256" key="3">
    <source>
        <dbReference type="ARBA" id="ARBA00023125"/>
    </source>
</evidence>
<evidence type="ECO:0000313" key="7">
    <source>
        <dbReference type="Proteomes" id="UP000255165"/>
    </source>
</evidence>
<evidence type="ECO:0000256" key="4">
    <source>
        <dbReference type="ARBA" id="ARBA00023163"/>
    </source>
</evidence>
<dbReference type="PROSITE" id="PS50931">
    <property type="entry name" value="HTH_LYSR"/>
    <property type="match status" value="1"/>
</dbReference>
<comment type="caution">
    <text evidence="6">The sequence shown here is derived from an EMBL/GenBank/DDBJ whole genome shotgun (WGS) entry which is preliminary data.</text>
</comment>
<evidence type="ECO:0000256" key="1">
    <source>
        <dbReference type="ARBA" id="ARBA00009437"/>
    </source>
</evidence>
<gene>
    <name evidence="6" type="ORF">DN412_29025</name>
</gene>
<dbReference type="GO" id="GO:0003700">
    <property type="term" value="F:DNA-binding transcription factor activity"/>
    <property type="evidence" value="ECO:0007669"/>
    <property type="project" value="InterPro"/>
</dbReference>
<feature type="domain" description="HTH lysR-type" evidence="5">
    <location>
        <begin position="1"/>
        <end position="59"/>
    </location>
</feature>
<keyword evidence="3" id="KW-0238">DNA-binding</keyword>
<keyword evidence="4" id="KW-0804">Transcription</keyword>
<dbReference type="InterPro" id="IPR036388">
    <property type="entry name" value="WH-like_DNA-bd_sf"/>
</dbReference>
<dbReference type="PANTHER" id="PTHR30537">
    <property type="entry name" value="HTH-TYPE TRANSCRIPTIONAL REGULATOR"/>
    <property type="match status" value="1"/>
</dbReference>
<dbReference type="InterPro" id="IPR005119">
    <property type="entry name" value="LysR_subst-bd"/>
</dbReference>
<dbReference type="SUPFAM" id="SSF53850">
    <property type="entry name" value="Periplasmic binding protein-like II"/>
    <property type="match status" value="1"/>
</dbReference>
<dbReference type="FunFam" id="1.10.10.10:FF:000001">
    <property type="entry name" value="LysR family transcriptional regulator"/>
    <property type="match status" value="1"/>
</dbReference>
<evidence type="ECO:0000259" key="5">
    <source>
        <dbReference type="PROSITE" id="PS50931"/>
    </source>
</evidence>
<keyword evidence="2" id="KW-0805">Transcription regulation</keyword>
<comment type="similarity">
    <text evidence="1">Belongs to the LysR transcriptional regulatory family.</text>
</comment>
<dbReference type="SUPFAM" id="SSF46785">
    <property type="entry name" value="Winged helix' DNA-binding domain"/>
    <property type="match status" value="1"/>
</dbReference>
<reference evidence="7" key="1">
    <citation type="submission" date="2018-06" db="EMBL/GenBank/DDBJ databases">
        <authorList>
            <person name="Feng T."/>
            <person name="Jeon C.O."/>
        </authorList>
    </citation>
    <scope>NUCLEOTIDE SEQUENCE [LARGE SCALE GENOMIC DNA]</scope>
    <source>
        <strain evidence="7">S23</strain>
    </source>
</reference>
<dbReference type="GO" id="GO:0043565">
    <property type="term" value="F:sequence-specific DNA binding"/>
    <property type="evidence" value="ECO:0007669"/>
    <property type="project" value="TreeGrafter"/>
</dbReference>